<evidence type="ECO:0000256" key="1">
    <source>
        <dbReference type="SAM" id="MobiDB-lite"/>
    </source>
</evidence>
<feature type="region of interest" description="Disordered" evidence="1">
    <location>
        <begin position="295"/>
        <end position="480"/>
    </location>
</feature>
<evidence type="ECO:0000313" key="3">
    <source>
        <dbReference type="Proteomes" id="UP001465976"/>
    </source>
</evidence>
<feature type="region of interest" description="Disordered" evidence="1">
    <location>
        <begin position="1"/>
        <end position="96"/>
    </location>
</feature>
<dbReference type="EMBL" id="JBAHYK010000027">
    <property type="protein sequence ID" value="KAL0580614.1"/>
    <property type="molecule type" value="Genomic_DNA"/>
</dbReference>
<feature type="compositionally biased region" description="Acidic residues" evidence="1">
    <location>
        <begin position="69"/>
        <end position="81"/>
    </location>
</feature>
<name>A0ABR3FYI9_9AGAR</name>
<dbReference type="PANTHER" id="PTHR23146:SF0">
    <property type="entry name" value="RNA POLYMERASE-ASSOCIATED PROTEIN LEO1"/>
    <property type="match status" value="1"/>
</dbReference>
<dbReference type="Proteomes" id="UP001465976">
    <property type="component" value="Unassembled WGS sequence"/>
</dbReference>
<feature type="compositionally biased region" description="Acidic residues" evidence="1">
    <location>
        <begin position="350"/>
        <end position="364"/>
    </location>
</feature>
<gene>
    <name evidence="2" type="primary">LEO1</name>
    <name evidence="2" type="ORF">V5O48_001439</name>
</gene>
<feature type="region of interest" description="Disordered" evidence="1">
    <location>
        <begin position="223"/>
        <end position="248"/>
    </location>
</feature>
<dbReference type="Pfam" id="PF04004">
    <property type="entry name" value="Leo1"/>
    <property type="match status" value="1"/>
</dbReference>
<dbReference type="PANTHER" id="PTHR23146">
    <property type="entry name" value="LEO1 PROTEIN"/>
    <property type="match status" value="1"/>
</dbReference>
<evidence type="ECO:0000313" key="2">
    <source>
        <dbReference type="EMBL" id="KAL0580614.1"/>
    </source>
</evidence>
<accession>A0ABR3FYI9</accession>
<comment type="caution">
    <text evidence="2">The sequence shown here is derived from an EMBL/GenBank/DDBJ whole genome shotgun (WGS) entry which is preliminary data.</text>
</comment>
<feature type="compositionally biased region" description="Acidic residues" evidence="1">
    <location>
        <begin position="435"/>
        <end position="455"/>
    </location>
</feature>
<proteinExistence type="predicted"/>
<reference evidence="2 3" key="1">
    <citation type="submission" date="2024-02" db="EMBL/GenBank/DDBJ databases">
        <title>A draft genome for the cacao thread blight pathogen Marasmius crinis-equi.</title>
        <authorList>
            <person name="Cohen S.P."/>
            <person name="Baruah I.K."/>
            <person name="Amoako-Attah I."/>
            <person name="Bukari Y."/>
            <person name="Meinhardt L.W."/>
            <person name="Bailey B.A."/>
        </authorList>
    </citation>
    <scope>NUCLEOTIDE SEQUENCE [LARGE SCALE GENOMIC DNA]</scope>
    <source>
        <strain evidence="2 3">GH-76</strain>
    </source>
</reference>
<sequence>MSSLAGALIPQDSSYAPQGHSGYDFSTSQDDHMSDTSDHDAPAQPHDEEMQDLFGNADEDGEEAGRDEENSEAVSEEPDAEAEQRRALEYEEDENPQELAFEVREAELSLPNLPMPASSNGENWVIRMPNFVKVDSKPFHPDTYIGPEQEDEYGSQAESLREKSMSIKLKVENTVRWRWIKDQAGNDIRQSNSRIIRWSDGTLSLRLGKELFDITKSVDTAGAVPRNLGVPPSSQQTQSQTPNPLPKSQGLTYLVAQHKRSQVLQAEAVITGHMSLRPTGMQSETHRMLVRAVGQKHNKVARLRMAPDPQMDPEREKMELMKQSAKKSKQRSSFGGTPRKRRSHRRNLDDWSDEDDEEHIPDDDVGGRVAGGAKRKNRDDEEAGGYQEDDFVVADESDEDGGSGGRKRRDDEEEDPLDKLDAKIQRATKGRHQDSDEDGDADDAAMDVESEEEEDQKVRRAGATSRKRQQPLYDDDDEDE</sequence>
<feature type="compositionally biased region" description="Basic and acidic residues" evidence="1">
    <location>
        <begin position="29"/>
        <end position="48"/>
    </location>
</feature>
<feature type="compositionally biased region" description="Low complexity" evidence="1">
    <location>
        <begin position="231"/>
        <end position="242"/>
    </location>
</feature>
<organism evidence="2 3">
    <name type="scientific">Marasmius crinis-equi</name>
    <dbReference type="NCBI Taxonomy" id="585013"/>
    <lineage>
        <taxon>Eukaryota</taxon>
        <taxon>Fungi</taxon>
        <taxon>Dikarya</taxon>
        <taxon>Basidiomycota</taxon>
        <taxon>Agaricomycotina</taxon>
        <taxon>Agaricomycetes</taxon>
        <taxon>Agaricomycetidae</taxon>
        <taxon>Agaricales</taxon>
        <taxon>Marasmiineae</taxon>
        <taxon>Marasmiaceae</taxon>
        <taxon>Marasmius</taxon>
    </lineage>
</organism>
<feature type="compositionally biased region" description="Acidic residues" evidence="1">
    <location>
        <begin position="380"/>
        <end position="401"/>
    </location>
</feature>
<protein>
    <submittedName>
        <fullName evidence="2">Paf1 complex component</fullName>
    </submittedName>
</protein>
<keyword evidence="3" id="KW-1185">Reference proteome</keyword>
<dbReference type="InterPro" id="IPR007149">
    <property type="entry name" value="Leo1"/>
</dbReference>